<feature type="region of interest" description="Disordered" evidence="1">
    <location>
        <begin position="1"/>
        <end position="48"/>
    </location>
</feature>
<reference evidence="3" key="2">
    <citation type="submission" date="2013-10" db="EMBL/GenBank/DDBJ databases">
        <authorList>
            <person name="Aslett M."/>
        </authorList>
    </citation>
    <scope>NUCLEOTIDE SEQUENCE [LARGE SCALE GENOMIC DNA]</scope>
    <source>
        <strain evidence="3">Houghton</strain>
    </source>
</reference>
<name>U6JRR3_9EIME</name>
<feature type="transmembrane region" description="Helical" evidence="2">
    <location>
        <begin position="212"/>
        <end position="230"/>
    </location>
</feature>
<dbReference type="Proteomes" id="UP000030744">
    <property type="component" value="Unassembled WGS sequence"/>
</dbReference>
<proteinExistence type="predicted"/>
<gene>
    <name evidence="3" type="ORF">EMH_0038150</name>
</gene>
<evidence type="ECO:0000256" key="1">
    <source>
        <dbReference type="SAM" id="MobiDB-lite"/>
    </source>
</evidence>
<evidence type="ECO:0000313" key="3">
    <source>
        <dbReference type="EMBL" id="CDJ28124.1"/>
    </source>
</evidence>
<dbReference type="VEuPathDB" id="ToxoDB:EMH_0038150"/>
<dbReference type="AlphaFoldDB" id="U6JRR3"/>
<evidence type="ECO:0000313" key="4">
    <source>
        <dbReference type="Proteomes" id="UP000030744"/>
    </source>
</evidence>
<keyword evidence="2" id="KW-1133">Transmembrane helix</keyword>
<dbReference type="EMBL" id="HG680902">
    <property type="protein sequence ID" value="CDJ28124.1"/>
    <property type="molecule type" value="Genomic_DNA"/>
</dbReference>
<dbReference type="RefSeq" id="XP_013350701.1">
    <property type="nucleotide sequence ID" value="XM_013495247.1"/>
</dbReference>
<dbReference type="GeneID" id="25378579"/>
<organism evidence="3 4">
    <name type="scientific">Eimeria mitis</name>
    <dbReference type="NCBI Taxonomy" id="44415"/>
    <lineage>
        <taxon>Eukaryota</taxon>
        <taxon>Sar</taxon>
        <taxon>Alveolata</taxon>
        <taxon>Apicomplexa</taxon>
        <taxon>Conoidasida</taxon>
        <taxon>Coccidia</taxon>
        <taxon>Eucoccidiorida</taxon>
        <taxon>Eimeriorina</taxon>
        <taxon>Eimeriidae</taxon>
        <taxon>Eimeria</taxon>
    </lineage>
</organism>
<keyword evidence="4" id="KW-1185">Reference proteome</keyword>
<evidence type="ECO:0000256" key="2">
    <source>
        <dbReference type="SAM" id="Phobius"/>
    </source>
</evidence>
<feature type="compositionally biased region" description="Low complexity" evidence="1">
    <location>
        <begin position="28"/>
        <end position="48"/>
    </location>
</feature>
<accession>U6JRR3</accession>
<keyword evidence="2" id="KW-0472">Membrane</keyword>
<feature type="compositionally biased region" description="Low complexity" evidence="1">
    <location>
        <begin position="10"/>
        <end position="19"/>
    </location>
</feature>
<reference evidence="3" key="1">
    <citation type="submission" date="2013-10" db="EMBL/GenBank/DDBJ databases">
        <title>Genomic analysis of the causative agents of coccidiosis in chickens.</title>
        <authorList>
            <person name="Reid A.J."/>
            <person name="Blake D."/>
            <person name="Billington K."/>
            <person name="Browne H."/>
            <person name="Dunn M."/>
            <person name="Hung S."/>
            <person name="Kawahara F."/>
            <person name="Miranda-Saavedra D."/>
            <person name="Mourier T."/>
            <person name="Nagra H."/>
            <person name="Otto T.D."/>
            <person name="Rawlings N."/>
            <person name="Sanchez A."/>
            <person name="Sanders M."/>
            <person name="Subramaniam C."/>
            <person name="Tay Y."/>
            <person name="Dear P."/>
            <person name="Doerig C."/>
            <person name="Gruber A."/>
            <person name="Parkinson J."/>
            <person name="Shirley M."/>
            <person name="Wan K.L."/>
            <person name="Berriman M."/>
            <person name="Tomley F."/>
            <person name="Pain A."/>
        </authorList>
    </citation>
    <scope>NUCLEOTIDE SEQUENCE [LARGE SCALE GENOMIC DNA]</scope>
    <source>
        <strain evidence="3">Houghton</strain>
    </source>
</reference>
<keyword evidence="2" id="KW-0812">Transmembrane</keyword>
<protein>
    <submittedName>
        <fullName evidence="3">Uncharacterized protein</fullName>
    </submittedName>
</protein>
<feature type="transmembrane region" description="Helical" evidence="2">
    <location>
        <begin position="184"/>
        <end position="200"/>
    </location>
</feature>
<sequence>MRPESHGAEGPSPGYDAAPSGGGGPPGGDMSSSSSTSSTGGSKTSPLLSTVGSGVWGAPALPTAPLLGTERTLLNAKKERLSRGTRLLMPYWAVRQVVINPVTEEETCTPAPVAAPGGCMQFVSLHSSTRLLMPYWAVRQVVINPVTEEETCTPAPVAAPGGCMQFSLARLLCSTWRLLSRPTNLWLMVTCILSFIVYGCEKKCLLPAPQPVMLLLGAPLLLLLSVAAFAGRHLQASSRREAIAA</sequence>